<keyword evidence="4 6" id="KW-1133">Transmembrane helix</keyword>
<evidence type="ECO:0000256" key="2">
    <source>
        <dbReference type="ARBA" id="ARBA00010350"/>
    </source>
</evidence>
<evidence type="ECO:0000313" key="8">
    <source>
        <dbReference type="Proteomes" id="UP000322214"/>
    </source>
</evidence>
<keyword evidence="3 6" id="KW-0812">Transmembrane</keyword>
<dbReference type="OrthoDB" id="5177430at2"/>
<dbReference type="Pfam" id="PF01027">
    <property type="entry name" value="Bax1-I"/>
    <property type="match status" value="1"/>
</dbReference>
<dbReference type="Proteomes" id="UP000322214">
    <property type="component" value="Chromosome"/>
</dbReference>
<dbReference type="KEGG" id="mff:MFFC18_34500"/>
<feature type="transmembrane region" description="Helical" evidence="6">
    <location>
        <begin position="184"/>
        <end position="202"/>
    </location>
</feature>
<gene>
    <name evidence="7" type="ORF">MFFC18_34500</name>
</gene>
<dbReference type="PANTHER" id="PTHR23291:SF50">
    <property type="entry name" value="PROTEIN LIFEGUARD 4"/>
    <property type="match status" value="1"/>
</dbReference>
<evidence type="ECO:0000256" key="5">
    <source>
        <dbReference type="ARBA" id="ARBA00023136"/>
    </source>
</evidence>
<protein>
    <submittedName>
        <fullName evidence="7">HflBKC-binding inner membrane protein</fullName>
    </submittedName>
</protein>
<accession>A0A5B9PDJ7</accession>
<proteinExistence type="inferred from homology"/>
<dbReference type="InterPro" id="IPR006214">
    <property type="entry name" value="Bax_inhibitor_1-related"/>
</dbReference>
<feature type="transmembrane region" description="Helical" evidence="6">
    <location>
        <begin position="68"/>
        <end position="85"/>
    </location>
</feature>
<dbReference type="STRING" id="980251.GCA_001642875_04502"/>
<evidence type="ECO:0000256" key="6">
    <source>
        <dbReference type="RuleBase" id="RU004379"/>
    </source>
</evidence>
<feature type="transmembrane region" description="Helical" evidence="6">
    <location>
        <begin position="127"/>
        <end position="149"/>
    </location>
</feature>
<dbReference type="AlphaFoldDB" id="A0A5B9PDJ7"/>
<evidence type="ECO:0000256" key="4">
    <source>
        <dbReference type="ARBA" id="ARBA00022989"/>
    </source>
</evidence>
<comment type="subcellular location">
    <subcellularLocation>
        <location evidence="1">Membrane</location>
        <topology evidence="1">Multi-pass membrane protein</topology>
    </subcellularLocation>
</comment>
<feature type="transmembrane region" description="Helical" evidence="6">
    <location>
        <begin position="33"/>
        <end position="56"/>
    </location>
</feature>
<evidence type="ECO:0000256" key="3">
    <source>
        <dbReference type="ARBA" id="ARBA00022692"/>
    </source>
</evidence>
<dbReference type="GO" id="GO:0005886">
    <property type="term" value="C:plasma membrane"/>
    <property type="evidence" value="ECO:0007669"/>
    <property type="project" value="TreeGrafter"/>
</dbReference>
<organism evidence="7 8">
    <name type="scientific">Mariniblastus fucicola</name>
    <dbReference type="NCBI Taxonomy" id="980251"/>
    <lineage>
        <taxon>Bacteria</taxon>
        <taxon>Pseudomonadati</taxon>
        <taxon>Planctomycetota</taxon>
        <taxon>Planctomycetia</taxon>
        <taxon>Pirellulales</taxon>
        <taxon>Pirellulaceae</taxon>
        <taxon>Mariniblastus</taxon>
    </lineage>
</organism>
<evidence type="ECO:0000313" key="7">
    <source>
        <dbReference type="EMBL" id="QEG23549.1"/>
    </source>
</evidence>
<reference evidence="7 8" key="1">
    <citation type="submission" date="2019-08" db="EMBL/GenBank/DDBJ databases">
        <title>Deep-cultivation of Planctomycetes and their phenomic and genomic characterization uncovers novel biology.</title>
        <authorList>
            <person name="Wiegand S."/>
            <person name="Jogler M."/>
            <person name="Boedeker C."/>
            <person name="Pinto D."/>
            <person name="Vollmers J."/>
            <person name="Rivas-Marin E."/>
            <person name="Kohn T."/>
            <person name="Peeters S.H."/>
            <person name="Heuer A."/>
            <person name="Rast P."/>
            <person name="Oberbeckmann S."/>
            <person name="Bunk B."/>
            <person name="Jeske O."/>
            <person name="Meyerdierks A."/>
            <person name="Storesund J.E."/>
            <person name="Kallscheuer N."/>
            <person name="Luecker S."/>
            <person name="Lage O.M."/>
            <person name="Pohl T."/>
            <person name="Merkel B.J."/>
            <person name="Hornburger P."/>
            <person name="Mueller R.-W."/>
            <person name="Bruemmer F."/>
            <person name="Labrenz M."/>
            <person name="Spormann A.M."/>
            <person name="Op den Camp H."/>
            <person name="Overmann J."/>
            <person name="Amann R."/>
            <person name="Jetten M.S.M."/>
            <person name="Mascher T."/>
            <person name="Medema M.H."/>
            <person name="Devos D.P."/>
            <person name="Kaster A.-K."/>
            <person name="Ovreas L."/>
            <person name="Rohde M."/>
            <person name="Galperin M.Y."/>
            <person name="Jogler C."/>
        </authorList>
    </citation>
    <scope>NUCLEOTIDE SEQUENCE [LARGE SCALE GENOMIC DNA]</scope>
    <source>
        <strain evidence="7 8">FC18</strain>
    </source>
</reference>
<feature type="transmembrane region" description="Helical" evidence="6">
    <location>
        <begin position="97"/>
        <end position="121"/>
    </location>
</feature>
<name>A0A5B9PDJ7_9BACT</name>
<sequence length="241" mass="26437">MSQNPYQSPQNAAWTTADLASVDERSKFIRNTYLHVAGAFLAFAAIDAIALTLFGPQIEKFVGAVTQGWMWLVFLGGFMAVSFIADKWAHSRTSRSMQYVGLGLYVVAEAILFLPLLFVASRFADPTVIPSAGILTLVVFGGLSAVVFLTKADFSFLRYALWIAGFAAMGLIVASFFMPISLGFWFSAAMIIYAAGSILYSTSNILHHYNTNQHVAASLALFSSVALMLWYVIQLFMSFDE</sequence>
<evidence type="ECO:0000256" key="1">
    <source>
        <dbReference type="ARBA" id="ARBA00004141"/>
    </source>
</evidence>
<keyword evidence="5 6" id="KW-0472">Membrane</keyword>
<dbReference type="PANTHER" id="PTHR23291">
    <property type="entry name" value="BAX INHIBITOR-RELATED"/>
    <property type="match status" value="1"/>
</dbReference>
<comment type="similarity">
    <text evidence="2 6">Belongs to the BI1 family.</text>
</comment>
<keyword evidence="8" id="KW-1185">Reference proteome</keyword>
<dbReference type="EMBL" id="CP042912">
    <property type="protein sequence ID" value="QEG23549.1"/>
    <property type="molecule type" value="Genomic_DNA"/>
</dbReference>
<feature type="transmembrane region" description="Helical" evidence="6">
    <location>
        <begin position="156"/>
        <end position="178"/>
    </location>
</feature>
<dbReference type="RefSeq" id="WP_075086314.1">
    <property type="nucleotide sequence ID" value="NZ_CP042912.1"/>
</dbReference>
<feature type="transmembrane region" description="Helical" evidence="6">
    <location>
        <begin position="214"/>
        <end position="233"/>
    </location>
</feature>